<evidence type="ECO:0000313" key="1">
    <source>
        <dbReference type="EMBL" id="MBC8752208.1"/>
    </source>
</evidence>
<sequence length="131" mass="14376">MSHVLANAAIYSGKRFPNAKGHTECVEFIRQTMNAPNTAVWREGTKIVRIAPGQTDPIPSGTAIATFVGGRYPHHGSTGKHAAIYLGQDATGIHVMDQWNSQNQVRRRTIYWHPHSGGLGNNANAFSVIEW</sequence>
<dbReference type="NCBIfam" id="NF033857">
    <property type="entry name" value="BPSL0067_fam"/>
    <property type="match status" value="1"/>
</dbReference>
<comment type="caution">
    <text evidence="1">The sequence shown here is derived from an EMBL/GenBank/DDBJ whole genome shotgun (WGS) entry which is preliminary data.</text>
</comment>
<proteinExistence type="predicted"/>
<protein>
    <submittedName>
        <fullName evidence="1">BPSL0067 family protein</fullName>
    </submittedName>
</protein>
<keyword evidence="2" id="KW-1185">Reference proteome</keyword>
<dbReference type="InterPro" id="IPR047746">
    <property type="entry name" value="Dae2/Tae2-like"/>
</dbReference>
<evidence type="ECO:0000313" key="2">
    <source>
        <dbReference type="Proteomes" id="UP000736373"/>
    </source>
</evidence>
<accession>A0ABR7Q141</accession>
<organism evidence="1 2">
    <name type="scientific">Paraburkholderia podalyriae</name>
    <dbReference type="NCBI Taxonomy" id="1938811"/>
    <lineage>
        <taxon>Bacteria</taxon>
        <taxon>Pseudomonadati</taxon>
        <taxon>Pseudomonadota</taxon>
        <taxon>Betaproteobacteria</taxon>
        <taxon>Burkholderiales</taxon>
        <taxon>Burkholderiaceae</taxon>
        <taxon>Paraburkholderia</taxon>
    </lineage>
</organism>
<name>A0ABR7Q141_9BURK</name>
<dbReference type="RefSeq" id="WP_187639082.1">
    <property type="nucleotide sequence ID" value="NZ_VZQQ01000087.1"/>
</dbReference>
<gene>
    <name evidence="1" type="ORF">F6X42_39000</name>
</gene>
<reference evidence="1 2" key="1">
    <citation type="submission" date="2019-09" db="EMBL/GenBank/DDBJ databases">
        <title>Paraburkholderia podalyriae sp. nov., A South African Podalyria-associated rhizobium.</title>
        <authorList>
            <person name="Mavima L."/>
            <person name="Beukes C.W."/>
            <person name="Palmer M."/>
            <person name="De Meyer S.E."/>
            <person name="James E.K."/>
            <person name="Maluk M."/>
            <person name="Avontuur J.R."/>
            <person name="Chan W.Y."/>
            <person name="Venter S.N."/>
            <person name="Steenkamp E.T."/>
        </authorList>
    </citation>
    <scope>NUCLEOTIDE SEQUENCE [LARGE SCALE GENOMIC DNA]</scope>
    <source>
        <strain evidence="1 2">WC7.3b</strain>
    </source>
</reference>
<dbReference type="EMBL" id="VZQQ01000087">
    <property type="protein sequence ID" value="MBC8752208.1"/>
    <property type="molecule type" value="Genomic_DNA"/>
</dbReference>
<dbReference type="Proteomes" id="UP000736373">
    <property type="component" value="Unassembled WGS sequence"/>
</dbReference>